<evidence type="ECO:0000313" key="2">
    <source>
        <dbReference type="Proteomes" id="UP000050949"/>
    </source>
</evidence>
<dbReference type="PATRIC" id="fig|1122147.4.peg.1266"/>
<reference evidence="1 2" key="1">
    <citation type="journal article" date="2015" name="Genome Announc.">
        <title>Expanding the biotechnology potential of lactobacilli through comparative genomics of 213 strains and associated genera.</title>
        <authorList>
            <person name="Sun Z."/>
            <person name="Harris H.M."/>
            <person name="McCann A."/>
            <person name="Guo C."/>
            <person name="Argimon S."/>
            <person name="Zhang W."/>
            <person name="Yang X."/>
            <person name="Jeffery I.B."/>
            <person name="Cooney J.C."/>
            <person name="Kagawa T.F."/>
            <person name="Liu W."/>
            <person name="Song Y."/>
            <person name="Salvetti E."/>
            <person name="Wrobel A."/>
            <person name="Rasinkangas P."/>
            <person name="Parkhill J."/>
            <person name="Rea M.C."/>
            <person name="O'Sullivan O."/>
            <person name="Ritari J."/>
            <person name="Douillard F.P."/>
            <person name="Paul Ross R."/>
            <person name="Yang R."/>
            <person name="Briner A.E."/>
            <person name="Felis G.E."/>
            <person name="de Vos W.M."/>
            <person name="Barrangou R."/>
            <person name="Klaenhammer T.R."/>
            <person name="Caufield P.W."/>
            <person name="Cui Y."/>
            <person name="Zhang H."/>
            <person name="O'Toole P.W."/>
        </authorList>
    </citation>
    <scope>NUCLEOTIDE SEQUENCE [LARGE SCALE GENOMIC DNA]</scope>
    <source>
        <strain evidence="1 2">DSM 16991</strain>
    </source>
</reference>
<organism evidence="1 2">
    <name type="scientific">Schleiferilactobacillus harbinensis DSM 16991</name>
    <dbReference type="NCBI Taxonomy" id="1122147"/>
    <lineage>
        <taxon>Bacteria</taxon>
        <taxon>Bacillati</taxon>
        <taxon>Bacillota</taxon>
        <taxon>Bacilli</taxon>
        <taxon>Lactobacillales</taxon>
        <taxon>Lactobacillaceae</taxon>
        <taxon>Schleiferilactobacillus</taxon>
    </lineage>
</organism>
<proteinExistence type="predicted"/>
<dbReference type="EMBL" id="AZFW01000129">
    <property type="protein sequence ID" value="KRM24858.1"/>
    <property type="molecule type" value="Genomic_DNA"/>
</dbReference>
<comment type="caution">
    <text evidence="1">The sequence shown here is derived from an EMBL/GenBank/DDBJ whole genome shotgun (WGS) entry which is preliminary data.</text>
</comment>
<name>A0A0R1X3F3_9LACO</name>
<sequence length="67" mass="8075">MEVTPSAAAQKRIKIARMIRSSELYKWLADKRPEQLENYLQLQYYAKLHGYKPGWAWYQAKKRGFIR</sequence>
<dbReference type="eggNOG" id="COG1061">
    <property type="taxonomic scope" value="Bacteria"/>
</dbReference>
<accession>A0A0R1X3F3</accession>
<gene>
    <name evidence="1" type="ORF">FC91_GL001223</name>
</gene>
<dbReference type="AlphaFoldDB" id="A0A0R1X3F3"/>
<dbReference type="Proteomes" id="UP000050949">
    <property type="component" value="Unassembled WGS sequence"/>
</dbReference>
<evidence type="ECO:0000313" key="1">
    <source>
        <dbReference type="EMBL" id="KRM24858.1"/>
    </source>
</evidence>
<protein>
    <submittedName>
        <fullName evidence="1">Uncharacterized protein</fullName>
    </submittedName>
</protein>